<accession>A0A8J8FBV3</accession>
<evidence type="ECO:0000256" key="5">
    <source>
        <dbReference type="ARBA" id="ARBA00023136"/>
    </source>
</evidence>
<keyword evidence="8" id="KW-0732">Signal</keyword>
<name>A0A8J8FBV3_9BACT</name>
<dbReference type="InterPro" id="IPR023997">
    <property type="entry name" value="TonB-dep_OMP_SusC/RagA_CS"/>
</dbReference>
<feature type="signal peptide" evidence="8">
    <location>
        <begin position="1"/>
        <end position="20"/>
    </location>
</feature>
<evidence type="ECO:0000256" key="1">
    <source>
        <dbReference type="ARBA" id="ARBA00004571"/>
    </source>
</evidence>
<feature type="domain" description="TonB-dependent receptor plug" evidence="9">
    <location>
        <begin position="114"/>
        <end position="240"/>
    </location>
</feature>
<keyword evidence="3 7" id="KW-1134">Transmembrane beta strand</keyword>
<protein>
    <submittedName>
        <fullName evidence="10">SusC/RagA family TonB-linked outer membrane protein</fullName>
    </submittedName>
</protein>
<evidence type="ECO:0000256" key="8">
    <source>
        <dbReference type="SAM" id="SignalP"/>
    </source>
</evidence>
<evidence type="ECO:0000256" key="2">
    <source>
        <dbReference type="ARBA" id="ARBA00022448"/>
    </source>
</evidence>
<dbReference type="InterPro" id="IPR036942">
    <property type="entry name" value="Beta-barrel_TonB_sf"/>
</dbReference>
<comment type="similarity">
    <text evidence="7">Belongs to the TonB-dependent receptor family.</text>
</comment>
<dbReference type="PROSITE" id="PS52016">
    <property type="entry name" value="TONB_DEPENDENT_REC_3"/>
    <property type="match status" value="1"/>
</dbReference>
<evidence type="ECO:0000259" key="9">
    <source>
        <dbReference type="Pfam" id="PF07715"/>
    </source>
</evidence>
<dbReference type="Gene3D" id="2.170.130.10">
    <property type="entry name" value="TonB-dependent receptor, plug domain"/>
    <property type="match status" value="1"/>
</dbReference>
<evidence type="ECO:0000313" key="10">
    <source>
        <dbReference type="EMBL" id="NNV53827.1"/>
    </source>
</evidence>
<dbReference type="GO" id="GO:0009279">
    <property type="term" value="C:cell outer membrane"/>
    <property type="evidence" value="ECO:0007669"/>
    <property type="project" value="UniProtKB-SubCell"/>
</dbReference>
<evidence type="ECO:0000256" key="6">
    <source>
        <dbReference type="ARBA" id="ARBA00023237"/>
    </source>
</evidence>
<dbReference type="Gene3D" id="2.60.40.1120">
    <property type="entry name" value="Carboxypeptidase-like, regulatory domain"/>
    <property type="match status" value="1"/>
</dbReference>
<dbReference type="EMBL" id="WHPF01000001">
    <property type="protein sequence ID" value="NNV53827.1"/>
    <property type="molecule type" value="Genomic_DNA"/>
</dbReference>
<feature type="chain" id="PRO_5035261973" evidence="8">
    <location>
        <begin position="21"/>
        <end position="989"/>
    </location>
</feature>
<dbReference type="InterPro" id="IPR012910">
    <property type="entry name" value="Plug_dom"/>
</dbReference>
<gene>
    <name evidence="10" type="ORF">GD597_00050</name>
</gene>
<dbReference type="InterPro" id="IPR039426">
    <property type="entry name" value="TonB-dep_rcpt-like"/>
</dbReference>
<dbReference type="InterPro" id="IPR023996">
    <property type="entry name" value="TonB-dep_OMP_SusC/RagA"/>
</dbReference>
<dbReference type="NCBIfam" id="TIGR04057">
    <property type="entry name" value="SusC_RagA_signa"/>
    <property type="match status" value="1"/>
</dbReference>
<dbReference type="InterPro" id="IPR008969">
    <property type="entry name" value="CarboxyPept-like_regulatory"/>
</dbReference>
<keyword evidence="6 7" id="KW-0998">Cell outer membrane</keyword>
<dbReference type="Pfam" id="PF07715">
    <property type="entry name" value="Plug"/>
    <property type="match status" value="1"/>
</dbReference>
<dbReference type="InterPro" id="IPR037066">
    <property type="entry name" value="Plug_dom_sf"/>
</dbReference>
<evidence type="ECO:0000256" key="4">
    <source>
        <dbReference type="ARBA" id="ARBA00022692"/>
    </source>
</evidence>
<dbReference type="Proteomes" id="UP000598971">
    <property type="component" value="Unassembled WGS sequence"/>
</dbReference>
<dbReference type="SUPFAM" id="SSF56935">
    <property type="entry name" value="Porins"/>
    <property type="match status" value="1"/>
</dbReference>
<proteinExistence type="inferred from homology"/>
<comment type="caution">
    <text evidence="10">The sequence shown here is derived from an EMBL/GenBank/DDBJ whole genome shotgun (WGS) entry which is preliminary data.</text>
</comment>
<dbReference type="NCBIfam" id="TIGR04056">
    <property type="entry name" value="OMP_RagA_SusC"/>
    <property type="match status" value="1"/>
</dbReference>
<evidence type="ECO:0000313" key="11">
    <source>
        <dbReference type="Proteomes" id="UP000598971"/>
    </source>
</evidence>
<keyword evidence="2 7" id="KW-0813">Transport</keyword>
<sequence>MLRVLLLCPLFMFIMQQSWAQNKTINGKVTDDKGAAIAGASVIVKGTKIGTSTDASGSFKLTAPASAAKLVITYVGFGSTEVDITSASDVSVSLKPESTNLTDVVVVGYGTSRKKDLTGAVASVKEKDFNKGLVTAPDQLIQGKVSGVQVLNNSGQPGGATTVKIRGNSSIRAGSQPLYVVDGVPLDGRSARPGGSGAGIGTSPDGNPLNFINPNDIASMEVLKDASATAIYGSRAAYGVILITTKRGQAGATKLDVSSSVGTSSILKKLDVLDATQYRAALSQYGLGTGNDYGSSVDAMDAILQNGMTQNFSLAIGGGNENGRYRLSAGYFDQNGIIKKSEFKKFTTNFSGNFKFLDSKKLGLDFNLTATQTREDIPPVSNDAGFTGNIVGQALQWNPTRPLMVKRSSDGTDSLNILRGSTTVNPLAMSAAYEDVAKVTTVLASVSPYYKFTPNLEYRMLASVNYASGNRRNQISSFINLDGILDRGFAYYANNELTTYQLTQTLNYNKQITSDLNLSAVAGYEYMKFENKGINMSGKDFGNYPIDYTNYFQYSSQGNRGIGSFADPTVELQSYFARATVNFKDRYLLTGTFRADGSTKFGKNNRYGYFPSFSAAWNISNESFMKDVAFISNLKLRAGWGKTGSQDIPPGVSQLKYAFTGINALGLTNYPNADLKWQADEQINVGIDFAVLKGRVAGSVNYFNKKTTGLLYPTITPQPAPPGAPPTWKNLDATIENKGFEVDLNTTIIKNANLTWDFGVNASFIKNMVSNFKGQIPTGSLSGQGISGATAELIVNNQPLNVFYTREYLGLDKDGQSTYTDGGYVRYFLGNPNPTTLLGISTSLNYKKLTVSVNMNGAFGQKIYNNTLNSVTPIGNILGGRNIAASLIGGPVQEALSNPIAPSSRYIEDGSYLKLANATLSYNIGSWGKVVKSMNVFVTGQNLLVFTKFTGFDPEVNTDKQVSGVPSVGIEYTPYPSARSFQLGLNFSL</sequence>
<dbReference type="Pfam" id="PF13715">
    <property type="entry name" value="CarbopepD_reg_2"/>
    <property type="match status" value="1"/>
</dbReference>
<keyword evidence="4 7" id="KW-0812">Transmembrane</keyword>
<evidence type="ECO:0000256" key="7">
    <source>
        <dbReference type="PROSITE-ProRule" id="PRU01360"/>
    </source>
</evidence>
<evidence type="ECO:0000256" key="3">
    <source>
        <dbReference type="ARBA" id="ARBA00022452"/>
    </source>
</evidence>
<dbReference type="AlphaFoldDB" id="A0A8J8FBV3"/>
<comment type="subcellular location">
    <subcellularLocation>
        <location evidence="1 7">Cell outer membrane</location>
        <topology evidence="1 7">Multi-pass membrane protein</topology>
    </subcellularLocation>
</comment>
<reference evidence="10" key="1">
    <citation type="submission" date="2019-10" db="EMBL/GenBank/DDBJ databases">
        <title>Draft genome sequence of Panacibacter sp. KCS-6.</title>
        <authorList>
            <person name="Yim K.J."/>
        </authorList>
    </citation>
    <scope>NUCLEOTIDE SEQUENCE</scope>
    <source>
        <strain evidence="10">KCS-6</strain>
    </source>
</reference>
<organism evidence="10 11">
    <name type="scientific">Limnovirga soli</name>
    <dbReference type="NCBI Taxonomy" id="2656915"/>
    <lineage>
        <taxon>Bacteria</taxon>
        <taxon>Pseudomonadati</taxon>
        <taxon>Bacteroidota</taxon>
        <taxon>Chitinophagia</taxon>
        <taxon>Chitinophagales</taxon>
        <taxon>Chitinophagaceae</taxon>
        <taxon>Limnovirga</taxon>
    </lineage>
</organism>
<dbReference type="SUPFAM" id="SSF49464">
    <property type="entry name" value="Carboxypeptidase regulatory domain-like"/>
    <property type="match status" value="1"/>
</dbReference>
<dbReference type="Gene3D" id="2.40.170.20">
    <property type="entry name" value="TonB-dependent receptor, beta-barrel domain"/>
    <property type="match status" value="1"/>
</dbReference>
<keyword evidence="11" id="KW-1185">Reference proteome</keyword>
<keyword evidence="5 7" id="KW-0472">Membrane</keyword>